<reference evidence="4" key="1">
    <citation type="journal article" date="2020" name="mSystems">
        <title>Genome- and Community-Level Interaction Insights into Carbon Utilization and Element Cycling Functions of Hydrothermarchaeota in Hydrothermal Sediment.</title>
        <authorList>
            <person name="Zhou Z."/>
            <person name="Liu Y."/>
            <person name="Xu W."/>
            <person name="Pan J."/>
            <person name="Luo Z.H."/>
            <person name="Li M."/>
        </authorList>
    </citation>
    <scope>NUCLEOTIDE SEQUENCE [LARGE SCALE GENOMIC DNA]</scope>
    <source>
        <strain evidence="4">SpSt-609</strain>
    </source>
</reference>
<accession>A0A7C5RKC7</accession>
<dbReference type="PROSITE" id="PS00583">
    <property type="entry name" value="PFKB_KINASES_1"/>
    <property type="match status" value="1"/>
</dbReference>
<dbReference type="Gene3D" id="3.40.1190.20">
    <property type="match status" value="1"/>
</dbReference>
<dbReference type="InterPro" id="IPR002173">
    <property type="entry name" value="Carboh/pur_kinase_PfkB_CS"/>
</dbReference>
<feature type="domain" description="Carbohydrate kinase PfkB" evidence="3">
    <location>
        <begin position="3"/>
        <end position="283"/>
    </location>
</feature>
<dbReference type="EMBL" id="DSZY01000014">
    <property type="protein sequence ID" value="HGU40261.1"/>
    <property type="molecule type" value="Genomic_DNA"/>
</dbReference>
<gene>
    <name evidence="4" type="ORF">ENT77_03580</name>
</gene>
<protein>
    <submittedName>
        <fullName evidence="4">Carbohydrate kinase family protein</fullName>
    </submittedName>
</protein>
<evidence type="ECO:0000259" key="3">
    <source>
        <dbReference type="Pfam" id="PF00294"/>
    </source>
</evidence>
<keyword evidence="2 4" id="KW-0418">Kinase</keyword>
<sequence>MKMLSVCCIGKLNVDFSFTVERIEIGENHNPDSLFVNLGGKATNVAVALSRLGIQASLIASIGDDWLSKYALQQISEFQVNFYPIIKSGARTGQTFVIIEESGRNTMFNYLGANSLLSAADIKIFEDIICSRELVYFQTGVDTSILEYLITLGIPIFVEVSHPVDLELLKHAFAISMNESEALVLTSSVNVHEALEKLTSIGVKRVFLKVGDRGSYCAGLDGLIFKEAFKVDVVDTTGAGDSFSAGCIYGLLKKLPWEAILELANACGAITCTRIGTTSAFPTLDEVRKFLEAQKR</sequence>
<name>A0A7C5RKC7_9BACT</name>
<dbReference type="SUPFAM" id="SSF53613">
    <property type="entry name" value="Ribokinase-like"/>
    <property type="match status" value="1"/>
</dbReference>
<evidence type="ECO:0000313" key="4">
    <source>
        <dbReference type="EMBL" id="HGU40261.1"/>
    </source>
</evidence>
<dbReference type="InterPro" id="IPR029056">
    <property type="entry name" value="Ribokinase-like"/>
</dbReference>
<organism evidence="4">
    <name type="scientific">Fervidobacterium thailandense</name>
    <dbReference type="NCBI Taxonomy" id="1008305"/>
    <lineage>
        <taxon>Bacteria</taxon>
        <taxon>Thermotogati</taxon>
        <taxon>Thermotogota</taxon>
        <taxon>Thermotogae</taxon>
        <taxon>Thermotogales</taxon>
        <taxon>Fervidobacteriaceae</taxon>
        <taxon>Fervidobacterium</taxon>
    </lineage>
</organism>
<comment type="caution">
    <text evidence="4">The sequence shown here is derived from an EMBL/GenBank/DDBJ whole genome shotgun (WGS) entry which is preliminary data.</text>
</comment>
<keyword evidence="1" id="KW-0808">Transferase</keyword>
<dbReference type="Pfam" id="PF00294">
    <property type="entry name" value="PfkB"/>
    <property type="match status" value="1"/>
</dbReference>
<evidence type="ECO:0000256" key="1">
    <source>
        <dbReference type="ARBA" id="ARBA00022679"/>
    </source>
</evidence>
<dbReference type="GO" id="GO:0016301">
    <property type="term" value="F:kinase activity"/>
    <property type="evidence" value="ECO:0007669"/>
    <property type="project" value="UniProtKB-KW"/>
</dbReference>
<dbReference type="PANTHER" id="PTHR10584">
    <property type="entry name" value="SUGAR KINASE"/>
    <property type="match status" value="1"/>
</dbReference>
<dbReference type="AlphaFoldDB" id="A0A7C5RKC7"/>
<dbReference type="InterPro" id="IPR011611">
    <property type="entry name" value="PfkB_dom"/>
</dbReference>
<proteinExistence type="predicted"/>
<dbReference type="PANTHER" id="PTHR10584:SF166">
    <property type="entry name" value="RIBOKINASE"/>
    <property type="match status" value="1"/>
</dbReference>
<evidence type="ECO:0000256" key="2">
    <source>
        <dbReference type="ARBA" id="ARBA00022777"/>
    </source>
</evidence>